<accession>A0A2A6CMR4</accession>
<organism evidence="1 2">
    <name type="scientific">Pristionchus pacificus</name>
    <name type="common">Parasitic nematode worm</name>
    <dbReference type="NCBI Taxonomy" id="54126"/>
    <lineage>
        <taxon>Eukaryota</taxon>
        <taxon>Metazoa</taxon>
        <taxon>Ecdysozoa</taxon>
        <taxon>Nematoda</taxon>
        <taxon>Chromadorea</taxon>
        <taxon>Rhabditida</taxon>
        <taxon>Rhabditina</taxon>
        <taxon>Diplogasteromorpha</taxon>
        <taxon>Diplogasteroidea</taxon>
        <taxon>Neodiplogasteridae</taxon>
        <taxon>Pristionchus</taxon>
    </lineage>
</organism>
<name>A0A2A6CMR4_PRIPA</name>
<accession>A0A8R1UY53</accession>
<reference evidence="2" key="1">
    <citation type="journal article" date="2008" name="Nat. Genet.">
        <title>The Pristionchus pacificus genome provides a unique perspective on nematode lifestyle and parasitism.</title>
        <authorList>
            <person name="Dieterich C."/>
            <person name="Clifton S.W."/>
            <person name="Schuster L.N."/>
            <person name="Chinwalla A."/>
            <person name="Delehaunty K."/>
            <person name="Dinkelacker I."/>
            <person name="Fulton L."/>
            <person name="Fulton R."/>
            <person name="Godfrey J."/>
            <person name="Minx P."/>
            <person name="Mitreva M."/>
            <person name="Roeseler W."/>
            <person name="Tian H."/>
            <person name="Witte H."/>
            <person name="Yang S.P."/>
            <person name="Wilson R.K."/>
            <person name="Sommer R.J."/>
        </authorList>
    </citation>
    <scope>NUCLEOTIDE SEQUENCE [LARGE SCALE GENOMIC DNA]</scope>
    <source>
        <strain evidence="2">PS312</strain>
    </source>
</reference>
<proteinExistence type="predicted"/>
<evidence type="ECO:0000313" key="2">
    <source>
        <dbReference type="Proteomes" id="UP000005239"/>
    </source>
</evidence>
<keyword evidence="2" id="KW-1185">Reference proteome</keyword>
<dbReference type="Proteomes" id="UP000005239">
    <property type="component" value="Unassembled WGS sequence"/>
</dbReference>
<dbReference type="AlphaFoldDB" id="A0A2A6CMR4"/>
<evidence type="ECO:0000313" key="1">
    <source>
        <dbReference type="EnsemblMetazoa" id="PPA41727.1"/>
    </source>
</evidence>
<dbReference type="EnsemblMetazoa" id="PPA41727.1">
    <property type="protein sequence ID" value="PPA41727.1"/>
    <property type="gene ID" value="WBGene00280096"/>
</dbReference>
<sequence>YCNLLLIHAASNAGPEMIRLLMMLALPALTGACIPTKHPEPGIPATTTTTTTPAPICSPIAAWDLPTCDASYPYPPNTCTKATQTSQSITCGNGKLMVLIGSKLAVGKIYIKK</sequence>
<protein>
    <submittedName>
        <fullName evidence="1">Uncharacterized protein</fullName>
    </submittedName>
</protein>
<gene>
    <name evidence="1" type="primary">WBGene00280096</name>
</gene>
<reference evidence="1" key="2">
    <citation type="submission" date="2022-06" db="UniProtKB">
        <authorList>
            <consortium name="EnsemblMetazoa"/>
        </authorList>
    </citation>
    <scope>IDENTIFICATION</scope>
    <source>
        <strain evidence="1">PS312</strain>
    </source>
</reference>